<dbReference type="EMBL" id="LGVG01000003">
    <property type="protein sequence ID" value="KNE29049.1"/>
    <property type="molecule type" value="Genomic_DNA"/>
</dbReference>
<reference evidence="1 2" key="1">
    <citation type="submission" date="2015-07" db="EMBL/GenBank/DDBJ databases">
        <title>Draft genome of Achromobacter spanius.</title>
        <authorList>
            <person name="Wang X."/>
        </authorList>
    </citation>
    <scope>NUCLEOTIDE SEQUENCE [LARGE SCALE GENOMIC DNA]</scope>
    <source>
        <strain evidence="1 2">CGMCC9173</strain>
    </source>
</reference>
<dbReference type="AlphaFoldDB" id="A0AAW3I8U2"/>
<proteinExistence type="predicted"/>
<comment type="caution">
    <text evidence="1">The sequence shown here is derived from an EMBL/GenBank/DDBJ whole genome shotgun (WGS) entry which is preliminary data.</text>
</comment>
<accession>A0AAW3I8U2</accession>
<organism evidence="1 2">
    <name type="scientific">Achromobacter spanius</name>
    <dbReference type="NCBI Taxonomy" id="217203"/>
    <lineage>
        <taxon>Bacteria</taxon>
        <taxon>Pseudomonadati</taxon>
        <taxon>Pseudomonadota</taxon>
        <taxon>Betaproteobacteria</taxon>
        <taxon>Burkholderiales</taxon>
        <taxon>Alcaligenaceae</taxon>
        <taxon>Achromobacter</taxon>
    </lineage>
</organism>
<dbReference type="Proteomes" id="UP000037511">
    <property type="component" value="Unassembled WGS sequence"/>
</dbReference>
<evidence type="ECO:0000313" key="1">
    <source>
        <dbReference type="EMBL" id="KNE29049.1"/>
    </source>
</evidence>
<gene>
    <name evidence="1" type="ORF">AFM18_04210</name>
</gene>
<protein>
    <submittedName>
        <fullName evidence="1">Uncharacterized protein</fullName>
    </submittedName>
</protein>
<sequence>MLLEKFAGLGLLRTIYRGCAMALGVGMYGAQGRIQCDAKRGNTWFEVSDLCASLEARAPLSFGVGGRAQGRVTDR</sequence>
<name>A0AAW3I8U2_9BURK</name>
<evidence type="ECO:0000313" key="2">
    <source>
        <dbReference type="Proteomes" id="UP000037511"/>
    </source>
</evidence>